<feature type="transmembrane region" description="Helical" evidence="6">
    <location>
        <begin position="679"/>
        <end position="700"/>
    </location>
</feature>
<feature type="region of interest" description="Disordered" evidence="5">
    <location>
        <begin position="463"/>
        <end position="488"/>
    </location>
</feature>
<dbReference type="InterPro" id="IPR017500">
    <property type="entry name" value="Phage_infect_YhgE_N"/>
</dbReference>
<evidence type="ECO:0000256" key="6">
    <source>
        <dbReference type="SAM" id="Phobius"/>
    </source>
</evidence>
<keyword evidence="2 6" id="KW-0812">Transmembrane</keyword>
<evidence type="ECO:0000256" key="5">
    <source>
        <dbReference type="SAM" id="MobiDB-lite"/>
    </source>
</evidence>
<gene>
    <name evidence="8" type="ORF">FOE78_00835</name>
</gene>
<dbReference type="Proteomes" id="UP000319263">
    <property type="component" value="Chromosome"/>
</dbReference>
<dbReference type="PANTHER" id="PTHR43077:SF10">
    <property type="entry name" value="TRANSPORT PERMEASE PROTEIN"/>
    <property type="match status" value="1"/>
</dbReference>
<dbReference type="RefSeq" id="WP_143984646.1">
    <property type="nucleotide sequence ID" value="NZ_CP041692.1"/>
</dbReference>
<protein>
    <submittedName>
        <fullName evidence="8">YhgE/Pip domain-containing protein</fullName>
    </submittedName>
</protein>
<evidence type="ECO:0000256" key="4">
    <source>
        <dbReference type="ARBA" id="ARBA00023136"/>
    </source>
</evidence>
<dbReference type="OrthoDB" id="9811483at2"/>
<evidence type="ECO:0000256" key="3">
    <source>
        <dbReference type="ARBA" id="ARBA00022989"/>
    </source>
</evidence>
<feature type="compositionally biased region" description="Polar residues" evidence="5">
    <location>
        <begin position="232"/>
        <end position="244"/>
    </location>
</feature>
<dbReference type="AlphaFoldDB" id="A0A516PU02"/>
<evidence type="ECO:0000313" key="9">
    <source>
        <dbReference type="Proteomes" id="UP000319263"/>
    </source>
</evidence>
<feature type="transmembrane region" description="Helical" evidence="6">
    <location>
        <begin position="791"/>
        <end position="810"/>
    </location>
</feature>
<dbReference type="KEGG" id="mik:FOE78_00835"/>
<dbReference type="EMBL" id="CP041692">
    <property type="protein sequence ID" value="QDP94657.1"/>
    <property type="molecule type" value="Genomic_DNA"/>
</dbReference>
<dbReference type="NCBIfam" id="TIGR03057">
    <property type="entry name" value="xxxLxxG_by_4"/>
    <property type="match status" value="4"/>
</dbReference>
<proteinExistence type="predicted"/>
<organism evidence="8 9">
    <name type="scientific">Microlunatus elymi</name>
    <dbReference type="NCBI Taxonomy" id="2596828"/>
    <lineage>
        <taxon>Bacteria</taxon>
        <taxon>Bacillati</taxon>
        <taxon>Actinomycetota</taxon>
        <taxon>Actinomycetes</taxon>
        <taxon>Propionibacteriales</taxon>
        <taxon>Propionibacteriaceae</taxon>
        <taxon>Microlunatus</taxon>
    </lineage>
</organism>
<dbReference type="GO" id="GO:0016020">
    <property type="term" value="C:membrane"/>
    <property type="evidence" value="ECO:0007669"/>
    <property type="project" value="UniProtKB-SubCell"/>
</dbReference>
<dbReference type="Gene3D" id="3.40.1710.10">
    <property type="entry name" value="abc type-2 transporter like domain"/>
    <property type="match status" value="1"/>
</dbReference>
<dbReference type="NCBIfam" id="TIGR03061">
    <property type="entry name" value="pip_yhgE_Nterm"/>
    <property type="match status" value="1"/>
</dbReference>
<keyword evidence="3 6" id="KW-1133">Transmembrane helix</keyword>
<dbReference type="PANTHER" id="PTHR43077">
    <property type="entry name" value="TRANSPORT PERMEASE YVFS-RELATED"/>
    <property type="match status" value="1"/>
</dbReference>
<evidence type="ECO:0000256" key="2">
    <source>
        <dbReference type="ARBA" id="ARBA00022692"/>
    </source>
</evidence>
<dbReference type="InterPro" id="IPR051328">
    <property type="entry name" value="T7SS_ABC-Transporter"/>
</dbReference>
<evidence type="ECO:0000259" key="7">
    <source>
        <dbReference type="Pfam" id="PF12698"/>
    </source>
</evidence>
<evidence type="ECO:0000256" key="1">
    <source>
        <dbReference type="ARBA" id="ARBA00004141"/>
    </source>
</evidence>
<dbReference type="Pfam" id="PF12698">
    <property type="entry name" value="ABC2_membrane_3"/>
    <property type="match status" value="1"/>
</dbReference>
<feature type="region of interest" description="Disordered" evidence="5">
    <location>
        <begin position="210"/>
        <end position="244"/>
    </location>
</feature>
<feature type="compositionally biased region" description="Polar residues" evidence="5">
    <location>
        <begin position="215"/>
        <end position="224"/>
    </location>
</feature>
<feature type="transmembrane region" description="Helical" evidence="6">
    <location>
        <begin position="712"/>
        <end position="733"/>
    </location>
</feature>
<feature type="transmembrane region" description="Helical" evidence="6">
    <location>
        <begin position="636"/>
        <end position="658"/>
    </location>
</feature>
<dbReference type="GO" id="GO:0140359">
    <property type="term" value="F:ABC-type transporter activity"/>
    <property type="evidence" value="ECO:0007669"/>
    <property type="project" value="InterPro"/>
</dbReference>
<dbReference type="InterPro" id="IPR023908">
    <property type="entry name" value="xxxLxxG_rpt"/>
</dbReference>
<dbReference type="Gene3D" id="1.10.287.950">
    <property type="entry name" value="Methyl-accepting chemotaxis protein"/>
    <property type="match status" value="2"/>
</dbReference>
<name>A0A516PU02_9ACTN</name>
<keyword evidence="9" id="KW-1185">Reference proteome</keyword>
<feature type="domain" description="ABC-2 type transporter transmembrane" evidence="7">
    <location>
        <begin position="19"/>
        <end position="170"/>
    </location>
</feature>
<sequence length="823" mass="82949">MMFRLERTTGKRRLSWVSVVGVLLVPMIVAGGFLAATWNSSSRWGKVQAAIVNNDAGAKINGQTVPLGRQLAGGLVDAGSKNDNANRNNFDWVITDSDDAADGLADGQYAAVVTIPKNFSADATSYSKNTGDKAEQATLDIATSNVSGVTDSAIAQAISAAAVSSMNNQLTKSYLDNLYLGFNQTSAGMKKSADGADKLNDGASRLSDGIGKSAAGSQKLTNGLDQLGDGTKQLSTGLDQTDTGSTQLATGAEQLATGLKQTSGGVSKLDKGVGKLDTSMGDFSKGAKQTSTGVTKYTKGVGKYADGVKKYTDGVSGYADGVDQYVGGVNQLIKGMQKSSAATGQLTQYAAGTSSYVKGVDKAADGASQAVINQADPTASRNKQQIQAMCTKQGWDATTCGAYIAGMQQGLKTGAEGTAAGVKQGVGSNSEAGKRIISGSADLQKSLSGASTGGTGDLKQLKQAGTKLTKGGEKLASRGTKLGTSGTTISKSGDQLGTGVGKLAAGAKQLQTGVSGIHDATGKLADGTAKLSKGATQLSSGATKLSDGTGKLADAGDQLATGTKQSATGSAQLTKGLTQLHTGGTQLADGTKSLADGLAKAADQLPSYSKNDRTQLAKVASAPVAADQSDELFSNVVTTTLLMALALWIGGLATYLVVRAVPRDAFGSSKSSLRLALEGIAPGVVIGAAQAVVLSVMMGVLLDLSVGRTFGLLGFALLAAIAFAVVNHALVAWFGGIGRFVSLAVAVLATAGALTTALPDLFGVIRPYLPTTPALDGARAIITGSSAGDQIGVLIAWLVIGAVAGILAVVRRRVAPSIVPAVG</sequence>
<reference evidence="8 9" key="1">
    <citation type="submission" date="2019-07" db="EMBL/GenBank/DDBJ databases">
        <title>Microlunatus dokdonensis sp. nov. isolated from the rhizospheric soil of the wild plant Elymus tsukushiensis.</title>
        <authorList>
            <person name="Ghim S.-Y."/>
            <person name="Hwang Y.-J."/>
            <person name="Son J.-S."/>
            <person name="Shin J.-H."/>
        </authorList>
    </citation>
    <scope>NUCLEOTIDE SEQUENCE [LARGE SCALE GENOMIC DNA]</scope>
    <source>
        <strain evidence="8 9">KUDC0627</strain>
    </source>
</reference>
<evidence type="ECO:0000313" key="8">
    <source>
        <dbReference type="EMBL" id="QDP94657.1"/>
    </source>
</evidence>
<comment type="subcellular location">
    <subcellularLocation>
        <location evidence="1">Membrane</location>
        <topology evidence="1">Multi-pass membrane protein</topology>
    </subcellularLocation>
</comment>
<keyword evidence="4 6" id="KW-0472">Membrane</keyword>
<feature type="transmembrane region" description="Helical" evidence="6">
    <location>
        <begin position="740"/>
        <end position="758"/>
    </location>
</feature>
<dbReference type="InterPro" id="IPR013525">
    <property type="entry name" value="ABC2_TM"/>
</dbReference>
<accession>A0A516PU02</accession>
<dbReference type="SUPFAM" id="SSF58104">
    <property type="entry name" value="Methyl-accepting chemotaxis protein (MCP) signaling domain"/>
    <property type="match status" value="1"/>
</dbReference>